<dbReference type="GeneID" id="57012760"/>
<dbReference type="EMBL" id="SOEF01000015">
    <property type="protein sequence ID" value="TDX43657.1"/>
    <property type="molecule type" value="Genomic_DNA"/>
</dbReference>
<organism evidence="2 3">
    <name type="scientific">Halanaerobium congolense</name>
    <dbReference type="NCBI Taxonomy" id="54121"/>
    <lineage>
        <taxon>Bacteria</taxon>
        <taxon>Bacillati</taxon>
        <taxon>Bacillota</taxon>
        <taxon>Clostridia</taxon>
        <taxon>Halanaerobiales</taxon>
        <taxon>Halanaerobiaceae</taxon>
        <taxon>Halanaerobium</taxon>
    </lineage>
</organism>
<evidence type="ECO:0000256" key="1">
    <source>
        <dbReference type="SAM" id="Phobius"/>
    </source>
</evidence>
<comment type="caution">
    <text evidence="2">The sequence shown here is derived from an EMBL/GenBank/DDBJ whole genome shotgun (WGS) entry which is preliminary data.</text>
</comment>
<sequence>MIFALGLLVLLGIILLLEKPVRYHRYTFVLFFLFSLFFYYLNWNTFYKNHSLYKSNIFVLLIIFSFFVIVYFFFNTSISKVNTVYLKHPKILYNCTKITVIINVILLIFSYYILLNDKNLINIITLYTKYPYYLETNLYINPFIGNFRTLNFVSFINLIYFKIYNYKFKYLNLYIVTSFIILIADNRKGGILLLMMVCFHMFYERFNKINYFKTLFVIFLSVILLFVFSYSFYYTAGVEINIIEKIYLYLTSSFEGFSYHMSENIINVNNIKESYLLYPFLDFMQISTKENLKSVRYNFGDERSSNVGTIFLKPYLDLGYLGVIVFIIFINLMILITGYYSRINYFMYSLYLIFLSFIDFSFFGNYFANRMLITSFVGVAFYFIIYTLSINIRKVKFNE</sequence>
<feature type="transmembrane region" description="Helical" evidence="1">
    <location>
        <begin position="215"/>
        <end position="233"/>
    </location>
</feature>
<feature type="transmembrane region" description="Helical" evidence="1">
    <location>
        <begin position="98"/>
        <end position="115"/>
    </location>
</feature>
<feature type="transmembrane region" description="Helical" evidence="1">
    <location>
        <begin position="26"/>
        <end position="45"/>
    </location>
</feature>
<keyword evidence="1" id="KW-0472">Membrane</keyword>
<feature type="transmembrane region" description="Helical" evidence="1">
    <location>
        <begin position="348"/>
        <end position="367"/>
    </location>
</feature>
<protein>
    <submittedName>
        <fullName evidence="2">Oligosaccharide repeat unit polymerase</fullName>
    </submittedName>
</protein>
<dbReference type="RefSeq" id="WP_134059226.1">
    <property type="nucleotide sequence ID" value="NZ_SOEF01000015.1"/>
</dbReference>
<feature type="transmembrane region" description="Helical" evidence="1">
    <location>
        <begin position="136"/>
        <end position="161"/>
    </location>
</feature>
<feature type="transmembrane region" description="Helical" evidence="1">
    <location>
        <begin position="173"/>
        <end position="203"/>
    </location>
</feature>
<feature type="transmembrane region" description="Helical" evidence="1">
    <location>
        <begin position="373"/>
        <end position="392"/>
    </location>
</feature>
<evidence type="ECO:0000313" key="2">
    <source>
        <dbReference type="EMBL" id="TDX43657.1"/>
    </source>
</evidence>
<feature type="transmembrane region" description="Helical" evidence="1">
    <location>
        <begin position="57"/>
        <end position="78"/>
    </location>
</feature>
<dbReference type="AlphaFoldDB" id="A0A4R8GQ01"/>
<keyword evidence="1" id="KW-1133">Transmembrane helix</keyword>
<keyword evidence="1" id="KW-0812">Transmembrane</keyword>
<accession>A0A4R8GQ01</accession>
<evidence type="ECO:0000313" key="3">
    <source>
        <dbReference type="Proteomes" id="UP000295472"/>
    </source>
</evidence>
<name>A0A4R8GQ01_9FIRM</name>
<proteinExistence type="predicted"/>
<reference evidence="2 3" key="1">
    <citation type="submission" date="2019-03" db="EMBL/GenBank/DDBJ databases">
        <title>Subsurface microbial communities from deep shales in Ohio and West Virginia, USA.</title>
        <authorList>
            <person name="Wrighton K."/>
        </authorList>
    </citation>
    <scope>NUCLEOTIDE SEQUENCE [LARGE SCALE GENOMIC DNA]</scope>
    <source>
        <strain evidence="2 3">DSMZ 11287</strain>
    </source>
</reference>
<dbReference type="Proteomes" id="UP000295472">
    <property type="component" value="Unassembled WGS sequence"/>
</dbReference>
<feature type="transmembrane region" description="Helical" evidence="1">
    <location>
        <begin position="318"/>
        <end position="341"/>
    </location>
</feature>
<gene>
    <name evidence="2" type="ORF">C7954_11538</name>
</gene>
<dbReference type="NCBIfam" id="TIGR04370">
    <property type="entry name" value="glyco_rpt_poly"/>
    <property type="match status" value="1"/>
</dbReference>